<dbReference type="InterPro" id="IPR002939">
    <property type="entry name" value="DnaJ_C"/>
</dbReference>
<dbReference type="RefSeq" id="WP_017084048.1">
    <property type="nucleotide sequence ID" value="NZ_CAWNVB010000010.1"/>
</dbReference>
<dbReference type="GO" id="GO:0042026">
    <property type="term" value="P:protein refolding"/>
    <property type="evidence" value="ECO:0007669"/>
    <property type="project" value="TreeGrafter"/>
</dbReference>
<dbReference type="InterPro" id="IPR036869">
    <property type="entry name" value="J_dom_sf"/>
</dbReference>
<dbReference type="Gene3D" id="2.60.260.20">
    <property type="entry name" value="Urease metallochaperone UreE, N-terminal domain"/>
    <property type="match status" value="2"/>
</dbReference>
<gene>
    <name evidence="7" type="ORF">BCV19_24255</name>
</gene>
<dbReference type="GO" id="GO:0008270">
    <property type="term" value="F:zinc ion binding"/>
    <property type="evidence" value="ECO:0007669"/>
    <property type="project" value="UniProtKB-KW"/>
</dbReference>
<evidence type="ECO:0000256" key="3">
    <source>
        <dbReference type="ARBA" id="ARBA00022771"/>
    </source>
</evidence>
<keyword evidence="5" id="KW-0143">Chaperone</keyword>
<dbReference type="PROSITE" id="PS00636">
    <property type="entry name" value="DNAJ_1"/>
    <property type="match status" value="1"/>
</dbReference>
<dbReference type="Pfam" id="PF01556">
    <property type="entry name" value="DnaJ_C"/>
    <property type="match status" value="1"/>
</dbReference>
<comment type="caution">
    <text evidence="7">The sequence shown here is derived from an EMBL/GenBank/DDBJ whole genome shotgun (WGS) entry which is preliminary data.</text>
</comment>
<dbReference type="AlphaFoldDB" id="A0A1C3IK22"/>
<dbReference type="FunFam" id="2.60.260.20:FF:000005">
    <property type="entry name" value="Chaperone protein dnaJ 1, mitochondrial"/>
    <property type="match status" value="1"/>
</dbReference>
<evidence type="ECO:0000256" key="1">
    <source>
        <dbReference type="ARBA" id="ARBA00022723"/>
    </source>
</evidence>
<dbReference type="PRINTS" id="PR00625">
    <property type="entry name" value="JDOMAIN"/>
</dbReference>
<dbReference type="EMBL" id="MCSW01000068">
    <property type="protein sequence ID" value="PMF29270.1"/>
    <property type="molecule type" value="Genomic_DNA"/>
</dbReference>
<evidence type="ECO:0000256" key="5">
    <source>
        <dbReference type="ARBA" id="ARBA00023186"/>
    </source>
</evidence>
<keyword evidence="4" id="KW-0862">Zinc</keyword>
<name>A0A1C3IK22_VIBSP</name>
<sequence length="300" mass="32943">MSKRDYYEVLGVSKASSKTEIKKAYKKLAMKYHPDKNPDDARAEESFKEVKEAYEILTNVEKRQEYDRFGHAAFDNSGSGQRQQHSAQGGFEDMFSGGFRQQNQGFGGGGFGGFEDIFSQARGGGRARPRKGQDLEFNLTVDFVDAVKGTDKIVDLPMNGQQKKINVKIPAGIKDGEKIRFSGKGGLSANGGPAGDLLIVIKTRPHPVLKREENNLICTSHIDIVTAALGGEVEVKVFDNKFKLKMPAGTQSGRKFKVSGRGVTDRKGVTGDLLVSIHVDTPTQLTDQQKELLEQFKATL</sequence>
<dbReference type="SUPFAM" id="SSF49493">
    <property type="entry name" value="HSP40/DnaJ peptide-binding domain"/>
    <property type="match status" value="2"/>
</dbReference>
<feature type="compositionally biased region" description="Polar residues" evidence="6">
    <location>
        <begin position="76"/>
        <end position="87"/>
    </location>
</feature>
<dbReference type="PANTHER" id="PTHR43096">
    <property type="entry name" value="DNAJ HOMOLOG 1, MITOCHONDRIAL-RELATED"/>
    <property type="match status" value="1"/>
</dbReference>
<dbReference type="PROSITE" id="PS50076">
    <property type="entry name" value="DNAJ_2"/>
    <property type="match status" value="1"/>
</dbReference>
<dbReference type="PANTHER" id="PTHR43096:SF52">
    <property type="entry name" value="DNAJ HOMOLOG 1, MITOCHONDRIAL-RELATED"/>
    <property type="match status" value="1"/>
</dbReference>
<dbReference type="Gene3D" id="1.10.287.110">
    <property type="entry name" value="DnaJ domain"/>
    <property type="match status" value="1"/>
</dbReference>
<dbReference type="SMART" id="SM00271">
    <property type="entry name" value="DnaJ"/>
    <property type="match status" value="1"/>
</dbReference>
<dbReference type="SUPFAM" id="SSF46565">
    <property type="entry name" value="Chaperone J-domain"/>
    <property type="match status" value="1"/>
</dbReference>
<dbReference type="GO" id="GO:0051082">
    <property type="term" value="F:unfolded protein binding"/>
    <property type="evidence" value="ECO:0007669"/>
    <property type="project" value="InterPro"/>
</dbReference>
<dbReference type="InterPro" id="IPR008971">
    <property type="entry name" value="HSP40/DnaJ_pept-bd"/>
</dbReference>
<keyword evidence="1" id="KW-0479">Metal-binding</keyword>
<evidence type="ECO:0000313" key="7">
    <source>
        <dbReference type="EMBL" id="PMF29270.1"/>
    </source>
</evidence>
<accession>A0A1C3IK22</accession>
<dbReference type="InterPro" id="IPR001623">
    <property type="entry name" value="DnaJ_domain"/>
</dbReference>
<evidence type="ECO:0000256" key="2">
    <source>
        <dbReference type="ARBA" id="ARBA00022737"/>
    </source>
</evidence>
<dbReference type="InterPro" id="IPR018253">
    <property type="entry name" value="DnaJ_domain_CS"/>
</dbReference>
<dbReference type="CDD" id="cd10747">
    <property type="entry name" value="DnaJ_C"/>
    <property type="match status" value="1"/>
</dbReference>
<protein>
    <submittedName>
        <fullName evidence="7">Molecular chaperone DnaJ</fullName>
    </submittedName>
</protein>
<organism evidence="7 8">
    <name type="scientific">Vibrio splendidus</name>
    <dbReference type="NCBI Taxonomy" id="29497"/>
    <lineage>
        <taxon>Bacteria</taxon>
        <taxon>Pseudomonadati</taxon>
        <taxon>Pseudomonadota</taxon>
        <taxon>Gammaproteobacteria</taxon>
        <taxon>Vibrionales</taxon>
        <taxon>Vibrionaceae</taxon>
        <taxon>Vibrio</taxon>
    </lineage>
</organism>
<dbReference type="GO" id="GO:0005737">
    <property type="term" value="C:cytoplasm"/>
    <property type="evidence" value="ECO:0007669"/>
    <property type="project" value="TreeGrafter"/>
</dbReference>
<evidence type="ECO:0000256" key="6">
    <source>
        <dbReference type="SAM" id="MobiDB-lite"/>
    </source>
</evidence>
<dbReference type="CDD" id="cd06257">
    <property type="entry name" value="DnaJ"/>
    <property type="match status" value="1"/>
</dbReference>
<evidence type="ECO:0000256" key="4">
    <source>
        <dbReference type="ARBA" id="ARBA00022833"/>
    </source>
</evidence>
<proteinExistence type="predicted"/>
<keyword evidence="3" id="KW-0863">Zinc-finger</keyword>
<dbReference type="Pfam" id="PF00226">
    <property type="entry name" value="DnaJ"/>
    <property type="match status" value="1"/>
</dbReference>
<keyword evidence="2" id="KW-0677">Repeat</keyword>
<reference evidence="8" key="1">
    <citation type="submission" date="2016-07" db="EMBL/GenBank/DDBJ databases">
        <title>Nontailed viruses are major unrecognized killers of bacteria in the ocean.</title>
        <authorList>
            <person name="Kauffman K."/>
            <person name="Hussain F."/>
            <person name="Yang J."/>
            <person name="Arevalo P."/>
            <person name="Brown J."/>
            <person name="Cutler M."/>
            <person name="Kelly L."/>
            <person name="Polz M.F."/>
        </authorList>
    </citation>
    <scope>NUCLEOTIDE SEQUENCE [LARGE SCALE GENOMIC DNA]</scope>
    <source>
        <strain evidence="8">10N.286.54.F3</strain>
    </source>
</reference>
<evidence type="ECO:0000313" key="8">
    <source>
        <dbReference type="Proteomes" id="UP000235405"/>
    </source>
</evidence>
<dbReference type="FunFam" id="2.60.260.20:FF:000009">
    <property type="entry name" value="Putative Mitochondrial DnaJ chaperone"/>
    <property type="match status" value="1"/>
</dbReference>
<dbReference type="Proteomes" id="UP000235405">
    <property type="component" value="Unassembled WGS sequence"/>
</dbReference>
<feature type="region of interest" description="Disordered" evidence="6">
    <location>
        <begin position="71"/>
        <end position="94"/>
    </location>
</feature>